<dbReference type="Gene3D" id="2.20.25.90">
    <property type="entry name" value="ADC-like domains"/>
    <property type="match status" value="1"/>
</dbReference>
<dbReference type="InterPro" id="IPR050612">
    <property type="entry name" value="Prok_Mopterin_Oxidored"/>
</dbReference>
<reference evidence="8 10" key="2">
    <citation type="journal article" date="2020" name="Microb. Genom.">
        <title>Analysis of complete Campylobacter concisus genomes identifies genomospecies features, secretion systems and novel plasmids and their association with severe ulcerative colitis.</title>
        <authorList>
            <person name="Liu F."/>
            <person name="Chen S."/>
            <person name="Luu L.D.W."/>
            <person name="Lee S.A."/>
            <person name="Tay A.C.Y."/>
            <person name="Wu R."/>
            <person name="Riordan S.M."/>
            <person name="Lan R."/>
            <person name="Liu L."/>
            <person name="Zhang L."/>
        </authorList>
    </citation>
    <scope>NUCLEOTIDE SEQUENCE [LARGE SCALE GENOMIC DNA]</scope>
    <source>
        <strain evidence="8 10">H9O-S2</strain>
    </source>
</reference>
<evidence type="ECO:0000313" key="7">
    <source>
        <dbReference type="EMBL" id="OUT07275.1"/>
    </source>
</evidence>
<comment type="similarity">
    <text evidence="1">Belongs to the prokaryotic molybdopterin-containing oxidoreductase family.</text>
</comment>
<dbReference type="SUPFAM" id="SSF50692">
    <property type="entry name" value="ADC-like"/>
    <property type="match status" value="1"/>
</dbReference>
<name>A0A1Y5MNK7_9BACT</name>
<dbReference type="Gene3D" id="3.30.2070.10">
    <property type="entry name" value="Formate dehydrogenase/DMSO reductase"/>
    <property type="match status" value="1"/>
</dbReference>
<evidence type="ECO:0000256" key="1">
    <source>
        <dbReference type="ARBA" id="ARBA00010312"/>
    </source>
</evidence>
<dbReference type="InterPro" id="IPR009010">
    <property type="entry name" value="Asp_de-COase-like_dom_sf"/>
</dbReference>
<dbReference type="Gene3D" id="3.40.50.740">
    <property type="match status" value="1"/>
</dbReference>
<keyword evidence="5" id="KW-0411">Iron-sulfur</keyword>
<dbReference type="PROSITE" id="PS51669">
    <property type="entry name" value="4FE4S_MOW_BIS_MGD"/>
    <property type="match status" value="1"/>
</dbReference>
<evidence type="ECO:0000256" key="4">
    <source>
        <dbReference type="ARBA" id="ARBA00023004"/>
    </source>
</evidence>
<dbReference type="Pfam" id="PF01568">
    <property type="entry name" value="Molydop_binding"/>
    <property type="match status" value="1"/>
</dbReference>
<evidence type="ECO:0000313" key="8">
    <source>
        <dbReference type="EMBL" id="QPI07409.1"/>
    </source>
</evidence>
<dbReference type="GO" id="GO:0046872">
    <property type="term" value="F:metal ion binding"/>
    <property type="evidence" value="ECO:0007669"/>
    <property type="project" value="UniProtKB-KW"/>
</dbReference>
<dbReference type="Gene3D" id="3.40.228.10">
    <property type="entry name" value="Dimethylsulfoxide Reductase, domain 2"/>
    <property type="match status" value="1"/>
</dbReference>
<dbReference type="InterPro" id="IPR006656">
    <property type="entry name" value="Mopterin_OxRdtase"/>
</dbReference>
<dbReference type="Pfam" id="PF04879">
    <property type="entry name" value="Molybdop_Fe4S4"/>
    <property type="match status" value="1"/>
</dbReference>
<gene>
    <name evidence="7" type="ORF">B9N65_08475</name>
    <name evidence="8" type="ORF">G5B96_08805</name>
</gene>
<dbReference type="EMBL" id="NDYN01000007">
    <property type="protein sequence ID" value="OUT07275.1"/>
    <property type="molecule type" value="Genomic_DNA"/>
</dbReference>
<feature type="domain" description="4Fe-4S Mo/W bis-MGD-type" evidence="6">
    <location>
        <begin position="44"/>
        <end position="101"/>
    </location>
</feature>
<reference evidence="7 9" key="1">
    <citation type="submission" date="2017-04" db="EMBL/GenBank/DDBJ databases">
        <title>Complete genome of Campylobacter concisus ATCC 33237T and draft genomes for an additional eight well characterized C. concisus strains.</title>
        <authorList>
            <person name="Cornelius A.J."/>
            <person name="Miller W.G."/>
            <person name="Lastovica A.J."/>
            <person name="On S.L."/>
            <person name="French N.P."/>
            <person name="Vandenberg O."/>
            <person name="Biggs P.J."/>
        </authorList>
    </citation>
    <scope>NUCLEOTIDE SEQUENCE [LARGE SCALE GENOMIC DNA]</scope>
    <source>
        <strain evidence="7 9">CCUG 19995</strain>
    </source>
</reference>
<evidence type="ECO:0000256" key="3">
    <source>
        <dbReference type="ARBA" id="ARBA00022723"/>
    </source>
</evidence>
<keyword evidence="4" id="KW-0408">Iron</keyword>
<dbReference type="Pfam" id="PF00384">
    <property type="entry name" value="Molybdopterin"/>
    <property type="match status" value="1"/>
</dbReference>
<accession>A0A1Y5MNK7</accession>
<dbReference type="PANTHER" id="PTHR43742">
    <property type="entry name" value="TRIMETHYLAMINE-N-OXIDE REDUCTASE"/>
    <property type="match status" value="1"/>
</dbReference>
<dbReference type="SMART" id="SM00926">
    <property type="entry name" value="Molybdop_Fe4S4"/>
    <property type="match status" value="1"/>
</dbReference>
<dbReference type="Gene3D" id="2.40.40.20">
    <property type="match status" value="1"/>
</dbReference>
<proteinExistence type="inferred from homology"/>
<evidence type="ECO:0000256" key="2">
    <source>
        <dbReference type="ARBA" id="ARBA00022505"/>
    </source>
</evidence>
<evidence type="ECO:0000313" key="9">
    <source>
        <dbReference type="Proteomes" id="UP000196317"/>
    </source>
</evidence>
<dbReference type="InterPro" id="IPR006963">
    <property type="entry name" value="Mopterin_OxRdtase_4Fe-4S_dom"/>
</dbReference>
<dbReference type="GO" id="GO:0051536">
    <property type="term" value="F:iron-sulfur cluster binding"/>
    <property type="evidence" value="ECO:0007669"/>
    <property type="project" value="UniProtKB-KW"/>
</dbReference>
<evidence type="ECO:0000313" key="10">
    <source>
        <dbReference type="Proteomes" id="UP000594535"/>
    </source>
</evidence>
<keyword evidence="3" id="KW-0479">Metal-binding</keyword>
<dbReference type="EMBL" id="CP049232">
    <property type="protein sequence ID" value="QPI07409.1"/>
    <property type="molecule type" value="Genomic_DNA"/>
</dbReference>
<dbReference type="SUPFAM" id="SSF53706">
    <property type="entry name" value="Formate dehydrogenase/DMSO reductase, domains 1-3"/>
    <property type="match status" value="1"/>
</dbReference>
<dbReference type="InterPro" id="IPR006657">
    <property type="entry name" value="MoPterin_dinucl-bd_dom"/>
</dbReference>
<dbReference type="GO" id="GO:0043546">
    <property type="term" value="F:molybdopterin cofactor binding"/>
    <property type="evidence" value="ECO:0007669"/>
    <property type="project" value="InterPro"/>
</dbReference>
<protein>
    <submittedName>
        <fullName evidence="7">Dehydrogenase</fullName>
    </submittedName>
    <submittedName>
        <fullName evidence="8">Molybdopterin-dependent oxidoreductase</fullName>
    </submittedName>
</protein>
<evidence type="ECO:0000259" key="6">
    <source>
        <dbReference type="PROSITE" id="PS51669"/>
    </source>
</evidence>
<dbReference type="NCBIfam" id="TIGR01409">
    <property type="entry name" value="TAT_signal_seq"/>
    <property type="match status" value="1"/>
</dbReference>
<dbReference type="PANTHER" id="PTHR43742:SF6">
    <property type="entry name" value="OXIDOREDUCTASE YYAE-RELATED"/>
    <property type="match status" value="1"/>
</dbReference>
<dbReference type="Proteomes" id="UP000594535">
    <property type="component" value="Chromosome"/>
</dbReference>
<dbReference type="Proteomes" id="UP000196317">
    <property type="component" value="Unassembled WGS sequence"/>
</dbReference>
<organism evidence="7 9">
    <name type="scientific">Campylobacter concisus</name>
    <dbReference type="NCBI Taxonomy" id="199"/>
    <lineage>
        <taxon>Bacteria</taxon>
        <taxon>Pseudomonadati</taxon>
        <taxon>Campylobacterota</taxon>
        <taxon>Epsilonproteobacteria</taxon>
        <taxon>Campylobacterales</taxon>
        <taxon>Campylobacteraceae</taxon>
        <taxon>Campylobacter</taxon>
    </lineage>
</organism>
<dbReference type="GO" id="GO:0016491">
    <property type="term" value="F:oxidoreductase activity"/>
    <property type="evidence" value="ECO:0007669"/>
    <property type="project" value="InterPro"/>
</dbReference>
<evidence type="ECO:0000256" key="5">
    <source>
        <dbReference type="ARBA" id="ARBA00023014"/>
    </source>
</evidence>
<dbReference type="RefSeq" id="WP_087583578.1">
    <property type="nucleotide sequence ID" value="NZ_CABFLX010000029.1"/>
</dbReference>
<dbReference type="InterPro" id="IPR019546">
    <property type="entry name" value="TAT_signal_bac_arc"/>
</dbReference>
<keyword evidence="2" id="KW-0500">Molybdenum</keyword>
<sequence length="763" mass="86274">MQRRSFLKGTGAALAAAGTAPSLFGMEQFEVDFNPKSYKNEENVEYHYLTCPRNCRDACSMIAEIKDGKMVSIKGDPKHPLTQGTVCVKGHTYAMHLYNADRIMHPMKRVGKKGEGKWEKISWDQALKEIAAKLTEIKEKFGGEALTEFVYSGNEGHISKTIAPGNFFEKYGATRLVRNPCDWPRYAGTPSVIGTDFSKDALEIDESDMYISWGSNEAYTAVHWIRFAHRVKKRGGKIIVINTIRIPLANQADMFIQLKPSSDPAFCLAVCKFLIEEDLYDHEFVEKYTTGFEDLVHECSLYTYGELSEMCGASVDQIKVFAREYAHAKAPAIMHGDGGQRHFNGARLVRAVTFLPVLTGALTKLGGGLFWAYVHVKGCFNFDNCMPDLSPKDKDGKKIERQQVSYIEFGKGIQKENPTYLDKPINTVIKACINYNSNLMVTAPNTNLIKKRVMDDDFFLVVIDPYETDTCDYADYVLPGVTFMESEDIQNDQISGYVCYNAQSVKPLGEAKTNLEFFNALAKAMGYTEECFNWDSETVCRRFLDTEFAKKQNITYEKLKSVGWIKPFRTPETMKDQFPYYPYAPKDKLVFGTKSGKCELYSQTFKDAGYHPVIDLETDWDYYEKSNKFGKDYLKKYPLYFMTPGTQLQDNSNWGNMPYILKRVIVKGNAELFMTREDMEARGIKNGDTVEATNEKGTAVFTAVETNQMNPGIVYAWNNIWVKVTKSRTGANILCSDGVSDLGNGSTYTASFCEVKKAAKQEM</sequence>
<dbReference type="AlphaFoldDB" id="A0A1Y5MNK7"/>